<name>A0A8K0DLG1_IGNLU</name>
<sequence>MKTAIQAVREGSCKKTAARDFGVPIMALKRPQEAELVDHILYMETRVYEITTCDVRFLAFKKRHPELTIRNPEATSVVRARASNKPVVTKFYALLKTEVVEKKILAHSIVNVDKTSLNTVQLEKTLNRL</sequence>
<proteinExistence type="predicted"/>
<dbReference type="AlphaFoldDB" id="A0A8K0DLG1"/>
<protein>
    <submittedName>
        <fullName evidence="1">Uncharacterized protein</fullName>
    </submittedName>
</protein>
<dbReference type="Proteomes" id="UP000801492">
    <property type="component" value="Unassembled WGS sequence"/>
</dbReference>
<gene>
    <name evidence="1" type="ORF">ILUMI_00524</name>
</gene>
<dbReference type="EMBL" id="VTPC01000477">
    <property type="protein sequence ID" value="KAF2905657.1"/>
    <property type="molecule type" value="Genomic_DNA"/>
</dbReference>
<dbReference type="OrthoDB" id="6754776at2759"/>
<evidence type="ECO:0000313" key="2">
    <source>
        <dbReference type="Proteomes" id="UP000801492"/>
    </source>
</evidence>
<accession>A0A8K0DLG1</accession>
<comment type="caution">
    <text evidence="1">The sequence shown here is derived from an EMBL/GenBank/DDBJ whole genome shotgun (WGS) entry which is preliminary data.</text>
</comment>
<keyword evidence="2" id="KW-1185">Reference proteome</keyword>
<reference evidence="1" key="1">
    <citation type="submission" date="2019-08" db="EMBL/GenBank/DDBJ databases">
        <title>The genome of the North American firefly Photinus pyralis.</title>
        <authorList>
            <consortium name="Photinus pyralis genome working group"/>
            <person name="Fallon T.R."/>
            <person name="Sander Lower S.E."/>
            <person name="Weng J.-K."/>
        </authorList>
    </citation>
    <scope>NUCLEOTIDE SEQUENCE</scope>
    <source>
        <strain evidence="1">TRF0915ILg1</strain>
        <tissue evidence="1">Whole body</tissue>
    </source>
</reference>
<organism evidence="1 2">
    <name type="scientific">Ignelater luminosus</name>
    <name type="common">Cucubano</name>
    <name type="synonym">Pyrophorus luminosus</name>
    <dbReference type="NCBI Taxonomy" id="2038154"/>
    <lineage>
        <taxon>Eukaryota</taxon>
        <taxon>Metazoa</taxon>
        <taxon>Ecdysozoa</taxon>
        <taxon>Arthropoda</taxon>
        <taxon>Hexapoda</taxon>
        <taxon>Insecta</taxon>
        <taxon>Pterygota</taxon>
        <taxon>Neoptera</taxon>
        <taxon>Endopterygota</taxon>
        <taxon>Coleoptera</taxon>
        <taxon>Polyphaga</taxon>
        <taxon>Elateriformia</taxon>
        <taxon>Elateroidea</taxon>
        <taxon>Elateridae</taxon>
        <taxon>Agrypninae</taxon>
        <taxon>Pyrophorini</taxon>
        <taxon>Ignelater</taxon>
    </lineage>
</organism>
<evidence type="ECO:0000313" key="1">
    <source>
        <dbReference type="EMBL" id="KAF2905657.1"/>
    </source>
</evidence>